<organism evidence="1 2">
    <name type="scientific">Pocillopora damicornis</name>
    <name type="common">Cauliflower coral</name>
    <name type="synonym">Millepora damicornis</name>
    <dbReference type="NCBI Taxonomy" id="46731"/>
    <lineage>
        <taxon>Eukaryota</taxon>
        <taxon>Metazoa</taxon>
        <taxon>Cnidaria</taxon>
        <taxon>Anthozoa</taxon>
        <taxon>Hexacorallia</taxon>
        <taxon>Scleractinia</taxon>
        <taxon>Astrocoeniina</taxon>
        <taxon>Pocilloporidae</taxon>
        <taxon>Pocillopora</taxon>
    </lineage>
</organism>
<protein>
    <submittedName>
        <fullName evidence="1">Uncharacterized protein</fullName>
    </submittedName>
</protein>
<dbReference type="EMBL" id="RCHS01003203">
    <property type="protein sequence ID" value="RMX43396.1"/>
    <property type="molecule type" value="Genomic_DNA"/>
</dbReference>
<sequence length="186" mass="21390">MEFLSLYPLQMNRVVSAMLRLTEIEDILRQLSHLTRKDLISFADLPRFLTMELNVRLAAIPTLVHMLDALKSGFAAIIQPLVDYEYQHNKKLQVNLLFTLPEISSSQSLCTIEQLRPITYRYNGHCFGGLIPFDDLLLLTCDKKRYLLRAPELDKCFQDNTTILCPGNLLHTVQQLTCSGYLGRHH</sequence>
<accession>A0A3M6TPW4</accession>
<dbReference type="Proteomes" id="UP000275408">
    <property type="component" value="Unassembled WGS sequence"/>
</dbReference>
<keyword evidence="2" id="KW-1185">Reference proteome</keyword>
<comment type="caution">
    <text evidence="1">The sequence shown here is derived from an EMBL/GenBank/DDBJ whole genome shotgun (WGS) entry which is preliminary data.</text>
</comment>
<gene>
    <name evidence="1" type="ORF">pdam_00022682</name>
</gene>
<evidence type="ECO:0000313" key="2">
    <source>
        <dbReference type="Proteomes" id="UP000275408"/>
    </source>
</evidence>
<reference evidence="1 2" key="1">
    <citation type="journal article" date="2018" name="Sci. Rep.">
        <title>Comparative analysis of the Pocillopora damicornis genome highlights role of immune system in coral evolution.</title>
        <authorList>
            <person name="Cunning R."/>
            <person name="Bay R.A."/>
            <person name="Gillette P."/>
            <person name="Baker A.C."/>
            <person name="Traylor-Knowles N."/>
        </authorList>
    </citation>
    <scope>NUCLEOTIDE SEQUENCE [LARGE SCALE GENOMIC DNA]</scope>
    <source>
        <strain evidence="1">RSMAS</strain>
        <tissue evidence="1">Whole animal</tissue>
    </source>
</reference>
<proteinExistence type="predicted"/>
<dbReference type="AlphaFoldDB" id="A0A3M6TPW4"/>
<name>A0A3M6TPW4_POCDA</name>
<evidence type="ECO:0000313" key="1">
    <source>
        <dbReference type="EMBL" id="RMX43396.1"/>
    </source>
</evidence>